<dbReference type="RefSeq" id="XP_029588298.1">
    <property type="nucleotide sequence ID" value="XM_029732438.1"/>
</dbReference>
<dbReference type="Gene3D" id="3.30.160.60">
    <property type="entry name" value="Classic Zinc Finger"/>
    <property type="match status" value="8"/>
</dbReference>
<dbReference type="InParanoid" id="A0A673Z8V9"/>
<dbReference type="AlphaFoldDB" id="A0A673Z8V9"/>
<feature type="compositionally biased region" description="Basic and acidic residues" evidence="14">
    <location>
        <begin position="69"/>
        <end position="81"/>
    </location>
</feature>
<keyword evidence="7" id="KW-0862">Zinc</keyword>
<dbReference type="FunFam" id="3.30.160.60:FF:000624">
    <property type="entry name" value="zinc finger protein 697"/>
    <property type="match status" value="1"/>
</dbReference>
<keyword evidence="4" id="KW-0479">Metal-binding</keyword>
<dbReference type="InterPro" id="IPR013087">
    <property type="entry name" value="Znf_C2H2_type"/>
</dbReference>
<proteinExistence type="inferred from homology"/>
<evidence type="ECO:0000256" key="13">
    <source>
        <dbReference type="SAM" id="Coils"/>
    </source>
</evidence>
<evidence type="ECO:0000256" key="4">
    <source>
        <dbReference type="ARBA" id="ARBA00022723"/>
    </source>
</evidence>
<feature type="coiled-coil region" evidence="13">
    <location>
        <begin position="23"/>
        <end position="50"/>
    </location>
</feature>
<feature type="domain" description="C2H2-type" evidence="15">
    <location>
        <begin position="470"/>
        <end position="498"/>
    </location>
</feature>
<protein>
    <submittedName>
        <fullName evidence="16">Zinc finger protein OZF-like</fullName>
    </submittedName>
</protein>
<evidence type="ECO:0000313" key="16">
    <source>
        <dbReference type="Ensembl" id="ENSSTUP00000043080.1"/>
    </source>
</evidence>
<keyword evidence="10" id="KW-0804">Transcription</keyword>
<keyword evidence="17" id="KW-1185">Reference proteome</keyword>
<feature type="compositionally biased region" description="Acidic residues" evidence="14">
    <location>
        <begin position="100"/>
        <end position="112"/>
    </location>
</feature>
<dbReference type="OMA" id="CILIPKE"/>
<evidence type="ECO:0000256" key="7">
    <source>
        <dbReference type="ARBA" id="ARBA00022833"/>
    </source>
</evidence>
<evidence type="ECO:0000256" key="10">
    <source>
        <dbReference type="ARBA" id="ARBA00023163"/>
    </source>
</evidence>
<keyword evidence="13" id="KW-0175">Coiled coil</keyword>
<feature type="domain" description="C2H2-type" evidence="15">
    <location>
        <begin position="386"/>
        <end position="413"/>
    </location>
</feature>
<keyword evidence="9" id="KW-0238">DNA-binding</keyword>
<feature type="region of interest" description="Disordered" evidence="14">
    <location>
        <begin position="193"/>
        <end position="221"/>
    </location>
</feature>
<evidence type="ECO:0000256" key="6">
    <source>
        <dbReference type="ARBA" id="ARBA00022771"/>
    </source>
</evidence>
<reference evidence="16" key="1">
    <citation type="submission" date="2025-08" db="UniProtKB">
        <authorList>
            <consortium name="Ensembl"/>
        </authorList>
    </citation>
    <scope>IDENTIFICATION</scope>
</reference>
<dbReference type="FunFam" id="3.30.160.60:FF:000875">
    <property type="entry name" value="zinc finger protein 236 isoform X7"/>
    <property type="match status" value="1"/>
</dbReference>
<evidence type="ECO:0000256" key="1">
    <source>
        <dbReference type="ARBA" id="ARBA00003767"/>
    </source>
</evidence>
<feature type="domain" description="C2H2-type" evidence="15">
    <location>
        <begin position="358"/>
        <end position="385"/>
    </location>
</feature>
<feature type="domain" description="C2H2-type" evidence="15">
    <location>
        <begin position="302"/>
        <end position="329"/>
    </location>
</feature>
<evidence type="ECO:0000256" key="12">
    <source>
        <dbReference type="PROSITE-ProRule" id="PRU00042"/>
    </source>
</evidence>
<evidence type="ECO:0000256" key="14">
    <source>
        <dbReference type="SAM" id="MobiDB-lite"/>
    </source>
</evidence>
<evidence type="ECO:0000256" key="3">
    <source>
        <dbReference type="ARBA" id="ARBA00006991"/>
    </source>
</evidence>
<dbReference type="Ensembl" id="ENSSTUT00000044976.1">
    <property type="protein sequence ID" value="ENSSTUP00000043080.1"/>
    <property type="gene ID" value="ENSSTUG00000018213.1"/>
</dbReference>
<evidence type="ECO:0000256" key="11">
    <source>
        <dbReference type="ARBA" id="ARBA00023242"/>
    </source>
</evidence>
<dbReference type="PROSITE" id="PS50157">
    <property type="entry name" value="ZINC_FINGER_C2H2_2"/>
    <property type="match status" value="8"/>
</dbReference>
<feature type="domain" description="C2H2-type" evidence="15">
    <location>
        <begin position="330"/>
        <end position="357"/>
    </location>
</feature>
<accession>A0A673Z8V9</accession>
<dbReference type="KEGG" id="stru:115173923"/>
<dbReference type="GO" id="GO:0005634">
    <property type="term" value="C:nucleus"/>
    <property type="evidence" value="ECO:0007669"/>
    <property type="project" value="UniProtKB-SubCell"/>
</dbReference>
<dbReference type="Pfam" id="PF00096">
    <property type="entry name" value="zf-C2H2"/>
    <property type="match status" value="7"/>
</dbReference>
<comment type="subcellular location">
    <subcellularLocation>
        <location evidence="2">Nucleus</location>
    </subcellularLocation>
</comment>
<feature type="domain" description="C2H2-type" evidence="15">
    <location>
        <begin position="414"/>
        <end position="441"/>
    </location>
</feature>
<dbReference type="FunFam" id="3.30.160.60:FF:001156">
    <property type="entry name" value="Zinc finger protein 407"/>
    <property type="match status" value="1"/>
</dbReference>
<name>A0A673Z8V9_SALTR</name>
<evidence type="ECO:0000256" key="2">
    <source>
        <dbReference type="ARBA" id="ARBA00004123"/>
    </source>
</evidence>
<dbReference type="SMART" id="SM00355">
    <property type="entry name" value="ZnF_C2H2"/>
    <property type="match status" value="9"/>
</dbReference>
<feature type="compositionally biased region" description="Basic and acidic residues" evidence="14">
    <location>
        <begin position="90"/>
        <end position="99"/>
    </location>
</feature>
<dbReference type="PROSITE" id="PS00028">
    <property type="entry name" value="ZINC_FINGER_C2H2_1"/>
    <property type="match status" value="9"/>
</dbReference>
<dbReference type="Proteomes" id="UP000472277">
    <property type="component" value="Chromosome 34"/>
</dbReference>
<feature type="region of interest" description="Disordered" evidence="14">
    <location>
        <begin position="59"/>
        <end position="121"/>
    </location>
</feature>
<sequence>MSKLALFNVYITERLTAVAVEIAGVVERTITEYQEEISRSKEENERLRRLLDFKLHRTDPQQLTLPVSEEEKPPERQHGEQKWGPNLGQKDPESTQIKDEQEEIGTNQEEEQLEKLESDTNDSIFTVFEERDSNPPYPPYQMDFSSHTFESKEDDVLCILIPKEIKTEPDGEDYTVSEATSASQSLSEGYLGCSAAQSENSGSDNEVESGGQPSGSKPLESSRKWAKKELSFHTVAGGRAITNASPYCCKLCGSTFVYIGPLVNHVKNVHTKHTKMCGVCEEVFESMASLTDHLQTHIKATRTCNVCGKCFPSDANLRTHMVSHTGEKQYQCKECGKCFKTKGYMKLHMRLHTGEKPFQCKECGESFTCNGYLKAHMKFHTGEKSYRCKDCGQDFDQKTQLETHMWTHRGEKPHGCKQCPKSFKRKEELTRHTAVHTGERPFKCTVCGHCFATPGNLTQHLTTHSGEKPYRCKFCGRCFRNNPLLKSHLRNRHKFHESA</sequence>
<evidence type="ECO:0000313" key="17">
    <source>
        <dbReference type="Proteomes" id="UP000472277"/>
    </source>
</evidence>
<feature type="domain" description="C2H2-type" evidence="15">
    <location>
        <begin position="247"/>
        <end position="275"/>
    </location>
</feature>
<dbReference type="FunFam" id="3.30.160.60:FF:000145">
    <property type="entry name" value="Zinc finger protein 574"/>
    <property type="match status" value="1"/>
</dbReference>
<dbReference type="InterPro" id="IPR036236">
    <property type="entry name" value="Znf_C2H2_sf"/>
</dbReference>
<dbReference type="GO" id="GO:0008270">
    <property type="term" value="F:zinc ion binding"/>
    <property type="evidence" value="ECO:0007669"/>
    <property type="project" value="UniProtKB-KW"/>
</dbReference>
<feature type="compositionally biased region" description="Polar residues" evidence="14">
    <location>
        <begin position="195"/>
        <end position="204"/>
    </location>
</feature>
<evidence type="ECO:0000259" key="15">
    <source>
        <dbReference type="PROSITE" id="PS50157"/>
    </source>
</evidence>
<dbReference type="OrthoDB" id="6077919at2759"/>
<dbReference type="FunFam" id="3.30.160.60:FF:000634">
    <property type="entry name" value="Zinc finger X-chromosomal protein"/>
    <property type="match status" value="1"/>
</dbReference>
<comment type="function">
    <text evidence="1">May be involved in transcriptional regulation.</text>
</comment>
<dbReference type="PANTHER" id="PTHR24393:SF15">
    <property type="entry name" value="IP01243P-RELATED"/>
    <property type="match status" value="1"/>
</dbReference>
<keyword evidence="11" id="KW-0539">Nucleus</keyword>
<evidence type="ECO:0000256" key="8">
    <source>
        <dbReference type="ARBA" id="ARBA00023015"/>
    </source>
</evidence>
<evidence type="ECO:0000256" key="9">
    <source>
        <dbReference type="ARBA" id="ARBA00023125"/>
    </source>
</evidence>
<organism evidence="16 17">
    <name type="scientific">Salmo trutta</name>
    <name type="common">Brown trout</name>
    <dbReference type="NCBI Taxonomy" id="8032"/>
    <lineage>
        <taxon>Eukaryota</taxon>
        <taxon>Metazoa</taxon>
        <taxon>Chordata</taxon>
        <taxon>Craniata</taxon>
        <taxon>Vertebrata</taxon>
        <taxon>Euteleostomi</taxon>
        <taxon>Actinopterygii</taxon>
        <taxon>Neopterygii</taxon>
        <taxon>Teleostei</taxon>
        <taxon>Protacanthopterygii</taxon>
        <taxon>Salmoniformes</taxon>
        <taxon>Salmonidae</taxon>
        <taxon>Salmoninae</taxon>
        <taxon>Salmo</taxon>
    </lineage>
</organism>
<evidence type="ECO:0000256" key="5">
    <source>
        <dbReference type="ARBA" id="ARBA00022737"/>
    </source>
</evidence>
<dbReference type="FunFam" id="3.30.160.60:FF:001480">
    <property type="entry name" value="Si:cabz01071911.3"/>
    <property type="match status" value="1"/>
</dbReference>
<dbReference type="GO" id="GO:0000978">
    <property type="term" value="F:RNA polymerase II cis-regulatory region sequence-specific DNA binding"/>
    <property type="evidence" value="ECO:0007669"/>
    <property type="project" value="TreeGrafter"/>
</dbReference>
<feature type="domain" description="C2H2-type" evidence="15">
    <location>
        <begin position="442"/>
        <end position="469"/>
    </location>
</feature>
<reference evidence="16" key="2">
    <citation type="submission" date="2025-09" db="UniProtKB">
        <authorList>
            <consortium name="Ensembl"/>
        </authorList>
    </citation>
    <scope>IDENTIFICATION</scope>
</reference>
<dbReference type="SUPFAM" id="SSF57667">
    <property type="entry name" value="beta-beta-alpha zinc fingers"/>
    <property type="match status" value="5"/>
</dbReference>
<keyword evidence="6 12" id="KW-0863">Zinc-finger</keyword>
<dbReference type="PANTHER" id="PTHR24393">
    <property type="entry name" value="ZINC FINGER PROTEIN"/>
    <property type="match status" value="1"/>
</dbReference>
<keyword evidence="5" id="KW-0677">Repeat</keyword>
<comment type="similarity">
    <text evidence="3">Belongs to the krueppel C2H2-type zinc-finger protein family.</text>
</comment>
<keyword evidence="8" id="KW-0805">Transcription regulation</keyword>
<dbReference type="GeneTree" id="ENSGT00940000164868"/>
<dbReference type="GeneID" id="115173923"/>
<dbReference type="GO" id="GO:0001228">
    <property type="term" value="F:DNA-binding transcription activator activity, RNA polymerase II-specific"/>
    <property type="evidence" value="ECO:0007669"/>
    <property type="project" value="TreeGrafter"/>
</dbReference>
<gene>
    <name evidence="16" type="primary">LOC115173923</name>
</gene>
<dbReference type="FunFam" id="3.30.160.60:FF:000710">
    <property type="entry name" value="Zinc finger protein 768"/>
    <property type="match status" value="1"/>
</dbReference>